<feature type="chain" id="PRO_5029942790" description="Leishmanolysin-like peptidase" evidence="10">
    <location>
        <begin position="18"/>
        <end position="599"/>
    </location>
</feature>
<keyword evidence="6 9" id="KW-0482">Metalloprotease</keyword>
<keyword evidence="2 10" id="KW-0645">Protease</keyword>
<dbReference type="FunFam" id="3.90.132.10:FF:000001">
    <property type="entry name" value="leishmanolysin-like peptidase isoform X2"/>
    <property type="match status" value="1"/>
</dbReference>
<dbReference type="GO" id="GO:0046872">
    <property type="term" value="F:metal ion binding"/>
    <property type="evidence" value="ECO:0007669"/>
    <property type="project" value="UniProtKB-KW"/>
</dbReference>
<dbReference type="AlphaFoldDB" id="A0A7I4YYM0"/>
<evidence type="ECO:0000256" key="10">
    <source>
        <dbReference type="RuleBase" id="RU366077"/>
    </source>
</evidence>
<dbReference type="SUPFAM" id="SSF55486">
    <property type="entry name" value="Metalloproteases ('zincins'), catalytic domain"/>
    <property type="match status" value="1"/>
</dbReference>
<evidence type="ECO:0000313" key="11">
    <source>
        <dbReference type="Proteomes" id="UP000025227"/>
    </source>
</evidence>
<accession>A0A7I4YYM0</accession>
<reference evidence="12" key="1">
    <citation type="submission" date="2020-12" db="UniProtKB">
        <authorList>
            <consortium name="WormBaseParasite"/>
        </authorList>
    </citation>
    <scope>IDENTIFICATION</scope>
    <source>
        <strain evidence="12">MHco3</strain>
    </source>
</reference>
<keyword evidence="5 9" id="KW-0862">Zinc</keyword>
<proteinExistence type="inferred from homology"/>
<evidence type="ECO:0000256" key="4">
    <source>
        <dbReference type="ARBA" id="ARBA00022801"/>
    </source>
</evidence>
<dbReference type="InterPro" id="IPR001577">
    <property type="entry name" value="Peptidase_M8"/>
</dbReference>
<keyword evidence="3 9" id="KW-0479">Metal-binding</keyword>
<feature type="binding site" evidence="9">
    <location>
        <position position="220"/>
    </location>
    <ligand>
        <name>Zn(2+)</name>
        <dbReference type="ChEBI" id="CHEBI:29105"/>
        <note>catalytic</note>
    </ligand>
</feature>
<protein>
    <recommendedName>
        <fullName evidence="7 10">Leishmanolysin-like peptidase</fullName>
        <ecNumber evidence="10">3.4.24.-</ecNumber>
    </recommendedName>
</protein>
<feature type="binding site" evidence="9">
    <location>
        <position position="310"/>
    </location>
    <ligand>
        <name>Zn(2+)</name>
        <dbReference type="ChEBI" id="CHEBI:29105"/>
        <note>catalytic</note>
    </ligand>
</feature>
<dbReference type="PANTHER" id="PTHR10942:SF0">
    <property type="entry name" value="LEISHMANOLYSIN-LIKE PEPTIDASE"/>
    <property type="match status" value="1"/>
</dbReference>
<dbReference type="OMA" id="DSEEPRC"/>
<evidence type="ECO:0000313" key="12">
    <source>
        <dbReference type="WBParaSite" id="HCON_00151290-00001"/>
    </source>
</evidence>
<keyword evidence="11" id="KW-1185">Reference proteome</keyword>
<dbReference type="Gene3D" id="3.10.170.20">
    <property type="match status" value="1"/>
</dbReference>
<evidence type="ECO:0000256" key="6">
    <source>
        <dbReference type="ARBA" id="ARBA00023049"/>
    </source>
</evidence>
<dbReference type="GO" id="GO:0007155">
    <property type="term" value="P:cell adhesion"/>
    <property type="evidence" value="ECO:0007669"/>
    <property type="project" value="InterPro"/>
</dbReference>
<dbReference type="OrthoDB" id="527990at2759"/>
<evidence type="ECO:0000256" key="7">
    <source>
        <dbReference type="ARBA" id="ARBA00039717"/>
    </source>
</evidence>
<evidence type="ECO:0000256" key="3">
    <source>
        <dbReference type="ARBA" id="ARBA00022723"/>
    </source>
</evidence>
<name>A0A7I4YYM0_HAECO</name>
<sequence length="599" mass="67948">MSVVMLGILLALRLVIACNYKPPKPDEVMAAKTEYPPGSRSKRESPWDWIRIKIEYDHSFNLLDEEIKEVVEQLVRGARHFFETTVKVHRLASLQLPPRCKSRSGKLRNGTNCAGLCEKRCGRVIAPQSAHYFGCCTCYGGNNDCNRNHSNCGGRLIDFDFVLFVSVMEDYCEGVLAYAHHCVTDEVTNRPVAGYVNICPKWLHSFDSHKFGEYVGTIKHELIHTFVFSPPLFRFFPGAGKHPRRGPTIPNVVHEFTRVDWETSEGSVIHNVLMMITPKVQEEARRHFNCSTLEGAELEGQGRGKGRGSHWEKRVLENELMTGVSTQVAALSRLTLALFEDSGWYIVNYDNAEDMEWGRNLGCNFATKSCLTWMKSNPLNPYPFCTTYRDSRCSTTRLGKEQCNLVKANEGFPMFFSSEFDYNIENLYHDEKGNSIVGIGATDLADYCPYFERFDNAHEIDINCAFPGTANYSNYALEIFSPTARCFQLHGKIEVENEVYTVGCYEITCKNNLLMIRARNSRFYPCYQEGQVIDVEEGSYSSGTVKLRIVCPSCSELCGHQYCTTDKFVEEELLHLTSAGIMHRTQSILVALLPLFLIS</sequence>
<comment type="cofactor">
    <cofactor evidence="9 10">
        <name>Zn(2+)</name>
        <dbReference type="ChEBI" id="CHEBI:29105"/>
    </cofactor>
    <text evidence="9 10">Binds 1 zinc ion per subunit.</text>
</comment>
<keyword evidence="10" id="KW-0732">Signal</keyword>
<evidence type="ECO:0000256" key="9">
    <source>
        <dbReference type="PIRSR" id="PIRSR601577-2"/>
    </source>
</evidence>
<feature type="active site" evidence="8">
    <location>
        <position position="221"/>
    </location>
</feature>
<dbReference type="GO" id="GO:0016020">
    <property type="term" value="C:membrane"/>
    <property type="evidence" value="ECO:0007669"/>
    <property type="project" value="InterPro"/>
</dbReference>
<dbReference type="EC" id="3.4.24.-" evidence="10"/>
<evidence type="ECO:0000256" key="1">
    <source>
        <dbReference type="ARBA" id="ARBA00005860"/>
    </source>
</evidence>
<evidence type="ECO:0000256" key="5">
    <source>
        <dbReference type="ARBA" id="ARBA00022833"/>
    </source>
</evidence>
<dbReference type="Gene3D" id="2.30.34.10">
    <property type="entry name" value="Leishmanolysin domain 4"/>
    <property type="match status" value="1"/>
</dbReference>
<organism evidence="11 12">
    <name type="scientific">Haemonchus contortus</name>
    <name type="common">Barber pole worm</name>
    <dbReference type="NCBI Taxonomy" id="6289"/>
    <lineage>
        <taxon>Eukaryota</taxon>
        <taxon>Metazoa</taxon>
        <taxon>Ecdysozoa</taxon>
        <taxon>Nematoda</taxon>
        <taxon>Chromadorea</taxon>
        <taxon>Rhabditida</taxon>
        <taxon>Rhabditina</taxon>
        <taxon>Rhabditomorpha</taxon>
        <taxon>Strongyloidea</taxon>
        <taxon>Trichostrongylidae</taxon>
        <taxon>Haemonchus</taxon>
    </lineage>
</organism>
<dbReference type="Gene3D" id="3.90.132.10">
    <property type="entry name" value="Leishmanolysin , domain 2"/>
    <property type="match status" value="1"/>
</dbReference>
<comment type="similarity">
    <text evidence="1 10">Belongs to the peptidase M8 family.</text>
</comment>
<dbReference type="Proteomes" id="UP000025227">
    <property type="component" value="Unplaced"/>
</dbReference>
<dbReference type="Pfam" id="PF01457">
    <property type="entry name" value="Peptidase_M8"/>
    <property type="match status" value="1"/>
</dbReference>
<dbReference type="GO" id="GO:0006508">
    <property type="term" value="P:proteolysis"/>
    <property type="evidence" value="ECO:0007669"/>
    <property type="project" value="UniProtKB-KW"/>
</dbReference>
<feature type="signal peptide" evidence="10">
    <location>
        <begin position="1"/>
        <end position="17"/>
    </location>
</feature>
<dbReference type="GO" id="GO:0004222">
    <property type="term" value="F:metalloendopeptidase activity"/>
    <property type="evidence" value="ECO:0007669"/>
    <property type="project" value="UniProtKB-UniRule"/>
</dbReference>
<keyword evidence="4 10" id="KW-0378">Hydrolase</keyword>
<dbReference type="WBParaSite" id="HCON_00151290-00001">
    <property type="protein sequence ID" value="HCON_00151290-00001"/>
    <property type="gene ID" value="HCON_00151290"/>
</dbReference>
<dbReference type="GO" id="GO:0005737">
    <property type="term" value="C:cytoplasm"/>
    <property type="evidence" value="ECO:0007669"/>
    <property type="project" value="TreeGrafter"/>
</dbReference>
<evidence type="ECO:0000256" key="8">
    <source>
        <dbReference type="PIRSR" id="PIRSR601577-1"/>
    </source>
</evidence>
<evidence type="ECO:0000256" key="2">
    <source>
        <dbReference type="ARBA" id="ARBA00022670"/>
    </source>
</evidence>
<dbReference type="PANTHER" id="PTHR10942">
    <property type="entry name" value="LEISHMANOLYSIN-LIKE PEPTIDASE"/>
    <property type="match status" value="1"/>
</dbReference>
<dbReference type="PRINTS" id="PR00782">
    <property type="entry name" value="LSHMANOLYSIN"/>
</dbReference>
<feature type="binding site" evidence="9">
    <location>
        <position position="224"/>
    </location>
    <ligand>
        <name>Zn(2+)</name>
        <dbReference type="ChEBI" id="CHEBI:29105"/>
        <note>catalytic</note>
    </ligand>
</feature>